<organism evidence="1">
    <name type="scientific">marine metagenome</name>
    <dbReference type="NCBI Taxonomy" id="408172"/>
    <lineage>
        <taxon>unclassified sequences</taxon>
        <taxon>metagenomes</taxon>
        <taxon>ecological metagenomes</taxon>
    </lineage>
</organism>
<protein>
    <submittedName>
        <fullName evidence="1">Uncharacterized protein</fullName>
    </submittedName>
</protein>
<dbReference type="EMBL" id="UINC01080209">
    <property type="protein sequence ID" value="SVC22935.1"/>
    <property type="molecule type" value="Genomic_DNA"/>
</dbReference>
<dbReference type="AlphaFoldDB" id="A0A382KH68"/>
<evidence type="ECO:0000313" key="1">
    <source>
        <dbReference type="EMBL" id="SVC22935.1"/>
    </source>
</evidence>
<feature type="non-terminal residue" evidence="1">
    <location>
        <position position="37"/>
    </location>
</feature>
<sequence>MLSKRVVIFKNDATGDLIHSLPAIYNIINDNDVSEVI</sequence>
<name>A0A382KH68_9ZZZZ</name>
<gene>
    <name evidence="1" type="ORF">METZ01_LOCUS275789</name>
</gene>
<reference evidence="1" key="1">
    <citation type="submission" date="2018-05" db="EMBL/GenBank/DDBJ databases">
        <authorList>
            <person name="Lanie J.A."/>
            <person name="Ng W.-L."/>
            <person name="Kazmierczak K.M."/>
            <person name="Andrzejewski T.M."/>
            <person name="Davidsen T.M."/>
            <person name="Wayne K.J."/>
            <person name="Tettelin H."/>
            <person name="Glass J.I."/>
            <person name="Rusch D."/>
            <person name="Podicherti R."/>
            <person name="Tsui H.-C.T."/>
            <person name="Winkler M.E."/>
        </authorList>
    </citation>
    <scope>NUCLEOTIDE SEQUENCE</scope>
</reference>
<accession>A0A382KH68</accession>
<proteinExistence type="predicted"/>